<name>A0A1G6WNG7_9PSEU</name>
<keyword evidence="3" id="KW-1185">Reference proteome</keyword>
<dbReference type="Gene3D" id="1.10.530.10">
    <property type="match status" value="1"/>
</dbReference>
<accession>A0A1G6WNG7</accession>
<gene>
    <name evidence="2" type="ORF">SAMN05421630_11141</name>
</gene>
<feature type="compositionally biased region" description="Low complexity" evidence="1">
    <location>
        <begin position="61"/>
        <end position="74"/>
    </location>
</feature>
<dbReference type="RefSeq" id="WP_245865472.1">
    <property type="nucleotide sequence ID" value="NZ_CP016353.1"/>
</dbReference>
<dbReference type="GO" id="GO:0009253">
    <property type="term" value="P:peptidoglycan catabolic process"/>
    <property type="evidence" value="ECO:0007669"/>
    <property type="project" value="TreeGrafter"/>
</dbReference>
<protein>
    <submittedName>
        <fullName evidence="2">Membrane-bound lytic murein transglycosylase B</fullName>
    </submittedName>
</protein>
<dbReference type="GO" id="GO:0008933">
    <property type="term" value="F:peptidoglycan lytic transglycosylase activity"/>
    <property type="evidence" value="ECO:0007669"/>
    <property type="project" value="TreeGrafter"/>
</dbReference>
<evidence type="ECO:0000256" key="1">
    <source>
        <dbReference type="SAM" id="MobiDB-lite"/>
    </source>
</evidence>
<evidence type="ECO:0000313" key="3">
    <source>
        <dbReference type="Proteomes" id="UP000199494"/>
    </source>
</evidence>
<reference evidence="2 3" key="1">
    <citation type="submission" date="2016-10" db="EMBL/GenBank/DDBJ databases">
        <authorList>
            <person name="de Groot N.N."/>
        </authorList>
    </citation>
    <scope>NUCLEOTIDE SEQUENCE [LARGE SCALE GENOMIC DNA]</scope>
    <source>
        <strain evidence="2 3">CGMCC 4.5506</strain>
    </source>
</reference>
<dbReference type="PANTHER" id="PTHR30163:SF8">
    <property type="entry name" value="LYTIC MUREIN TRANSGLYCOSYLASE"/>
    <property type="match status" value="1"/>
</dbReference>
<dbReference type="InterPro" id="IPR023346">
    <property type="entry name" value="Lysozyme-like_dom_sf"/>
</dbReference>
<dbReference type="AlphaFoldDB" id="A0A1G6WNG7"/>
<evidence type="ECO:0000313" key="2">
    <source>
        <dbReference type="EMBL" id="SDD67408.1"/>
    </source>
</evidence>
<dbReference type="STRING" id="530584.SAMN05421630_11141"/>
<sequence length="264" mass="28131">MIDLPRPLLGRLALTLLVVATGLTLVLTIGVRREDGGGQDVAATPRTTADTPQPEPHAKAPRAAVAAPVDRPNASDQAELEAWADEVAESTGVPARVLAAYGRAEMWLRGEQPGCRLSWGTLAGIGRVESRHGTIGGGEIKENGMPTSPIVGIPLDGSPGVKEIRDTDDGRLDADRTWDRAVGPMQFLPTTWERWGKRAVLDGGEPDPQNIDDAALAAARYLCWNGRDLSTPEGWWDAVLTYNVSVGYGRDVFAAAESYAEATA</sequence>
<dbReference type="Proteomes" id="UP000199494">
    <property type="component" value="Unassembled WGS sequence"/>
</dbReference>
<dbReference type="SUPFAM" id="SSF53955">
    <property type="entry name" value="Lysozyme-like"/>
    <property type="match status" value="1"/>
</dbReference>
<dbReference type="InterPro" id="IPR043426">
    <property type="entry name" value="MltB-like"/>
</dbReference>
<dbReference type="EMBL" id="FMZE01000011">
    <property type="protein sequence ID" value="SDD67408.1"/>
    <property type="molecule type" value="Genomic_DNA"/>
</dbReference>
<dbReference type="PANTHER" id="PTHR30163">
    <property type="entry name" value="MEMBRANE-BOUND LYTIC MUREIN TRANSGLYCOSYLASE B"/>
    <property type="match status" value="1"/>
</dbReference>
<feature type="region of interest" description="Disordered" evidence="1">
    <location>
        <begin position="36"/>
        <end position="77"/>
    </location>
</feature>
<proteinExistence type="predicted"/>
<organism evidence="2 3">
    <name type="scientific">Prauserella marina</name>
    <dbReference type="NCBI Taxonomy" id="530584"/>
    <lineage>
        <taxon>Bacteria</taxon>
        <taxon>Bacillati</taxon>
        <taxon>Actinomycetota</taxon>
        <taxon>Actinomycetes</taxon>
        <taxon>Pseudonocardiales</taxon>
        <taxon>Pseudonocardiaceae</taxon>
        <taxon>Prauserella</taxon>
    </lineage>
</organism>